<organism evidence="14 15">
    <name type="scientific">Olea europaea subsp. europaea</name>
    <dbReference type="NCBI Taxonomy" id="158383"/>
    <lineage>
        <taxon>Eukaryota</taxon>
        <taxon>Viridiplantae</taxon>
        <taxon>Streptophyta</taxon>
        <taxon>Embryophyta</taxon>
        <taxon>Tracheophyta</taxon>
        <taxon>Spermatophyta</taxon>
        <taxon>Magnoliopsida</taxon>
        <taxon>eudicotyledons</taxon>
        <taxon>Gunneridae</taxon>
        <taxon>Pentapetalae</taxon>
        <taxon>asterids</taxon>
        <taxon>lamiids</taxon>
        <taxon>Lamiales</taxon>
        <taxon>Oleaceae</taxon>
        <taxon>Oleeae</taxon>
        <taxon>Olea</taxon>
    </lineage>
</organism>
<feature type="domain" description="NB-ARC" evidence="11">
    <location>
        <begin position="1"/>
        <end position="145"/>
    </location>
</feature>
<gene>
    <name evidence="14" type="ORF">OLEA9_A037032</name>
</gene>
<dbReference type="Gene3D" id="1.10.8.430">
    <property type="entry name" value="Helical domain of apoptotic protease-activating factors"/>
    <property type="match status" value="1"/>
</dbReference>
<feature type="domain" description="Disease resistance R13L4/SHOC-2-like LRR" evidence="13">
    <location>
        <begin position="368"/>
        <end position="673"/>
    </location>
</feature>
<dbReference type="InterPro" id="IPR058922">
    <property type="entry name" value="WHD_DRP"/>
</dbReference>
<dbReference type="SUPFAM" id="SSF52058">
    <property type="entry name" value="L domain-like"/>
    <property type="match status" value="1"/>
</dbReference>
<evidence type="ECO:0000313" key="15">
    <source>
        <dbReference type="Proteomes" id="UP000594638"/>
    </source>
</evidence>
<dbReference type="InterPro" id="IPR042197">
    <property type="entry name" value="Apaf_helical"/>
</dbReference>
<dbReference type="SUPFAM" id="SSF52540">
    <property type="entry name" value="P-loop containing nucleoside triphosphate hydrolases"/>
    <property type="match status" value="1"/>
</dbReference>
<dbReference type="Gene3D" id="3.40.50.300">
    <property type="entry name" value="P-loop containing nucleotide triphosphate hydrolases"/>
    <property type="match status" value="1"/>
</dbReference>
<dbReference type="Pfam" id="PF00931">
    <property type="entry name" value="NB-ARC"/>
    <property type="match status" value="1"/>
</dbReference>
<name>A0A8S0VIM2_OLEEU</name>
<evidence type="ECO:0000256" key="9">
    <source>
        <dbReference type="ARBA" id="ARBA00022821"/>
    </source>
</evidence>
<dbReference type="Pfam" id="PF23598">
    <property type="entry name" value="LRR_14"/>
    <property type="match status" value="1"/>
</dbReference>
<dbReference type="OrthoDB" id="1478287at2759"/>
<reference evidence="14 15" key="1">
    <citation type="submission" date="2019-12" db="EMBL/GenBank/DDBJ databases">
        <authorList>
            <person name="Alioto T."/>
            <person name="Alioto T."/>
            <person name="Gomez Garrido J."/>
        </authorList>
    </citation>
    <scope>NUCLEOTIDE SEQUENCE [LARGE SCALE GENOMIC DNA]</scope>
</reference>
<keyword evidence="10" id="KW-0067">ATP-binding</keyword>
<comment type="similarity">
    <text evidence="3">Belongs to the disease resistance NB-LRR family.</text>
</comment>
<keyword evidence="4" id="KW-0963">Cytoplasm</keyword>
<evidence type="ECO:0000313" key="14">
    <source>
        <dbReference type="EMBL" id="CAA3031201.1"/>
    </source>
</evidence>
<dbReference type="AlphaFoldDB" id="A0A8S0VIM2"/>
<evidence type="ECO:0000256" key="7">
    <source>
        <dbReference type="ARBA" id="ARBA00022737"/>
    </source>
</evidence>
<dbReference type="GO" id="GO:0043531">
    <property type="term" value="F:ADP binding"/>
    <property type="evidence" value="ECO:0007669"/>
    <property type="project" value="InterPro"/>
</dbReference>
<dbReference type="EMBL" id="CACTIH010009427">
    <property type="protein sequence ID" value="CAA3031201.1"/>
    <property type="molecule type" value="Genomic_DNA"/>
</dbReference>
<dbReference type="InterPro" id="IPR027417">
    <property type="entry name" value="P-loop_NTPase"/>
</dbReference>
<dbReference type="Gene3D" id="3.80.10.10">
    <property type="entry name" value="Ribonuclease Inhibitor"/>
    <property type="match status" value="1"/>
</dbReference>
<feature type="domain" description="Disease resistance protein winged helix" evidence="12">
    <location>
        <begin position="231"/>
        <end position="315"/>
    </location>
</feature>
<dbReference type="PANTHER" id="PTHR23155">
    <property type="entry name" value="DISEASE RESISTANCE PROTEIN RP"/>
    <property type="match status" value="1"/>
</dbReference>
<keyword evidence="6" id="KW-0381">Hypersensitive response</keyword>
<dbReference type="GO" id="GO:0051607">
    <property type="term" value="P:defense response to virus"/>
    <property type="evidence" value="ECO:0007669"/>
    <property type="project" value="UniProtKB-ARBA"/>
</dbReference>
<evidence type="ECO:0000256" key="5">
    <source>
        <dbReference type="ARBA" id="ARBA00022614"/>
    </source>
</evidence>
<dbReference type="Proteomes" id="UP000594638">
    <property type="component" value="Unassembled WGS sequence"/>
</dbReference>
<evidence type="ECO:0000256" key="1">
    <source>
        <dbReference type="ARBA" id="ARBA00002074"/>
    </source>
</evidence>
<dbReference type="FunFam" id="3.40.50.300:FF:001091">
    <property type="entry name" value="Probable disease resistance protein At1g61300"/>
    <property type="match status" value="1"/>
</dbReference>
<dbReference type="InterPro" id="IPR055414">
    <property type="entry name" value="LRR_R13L4/SHOC2-like"/>
</dbReference>
<dbReference type="PRINTS" id="PR00364">
    <property type="entry name" value="DISEASERSIST"/>
</dbReference>
<sequence>MGGIGKTTLAMNVYSDSFVAYHFYICAWITISQQYRIREILLSLLEELGVLTNKLCKESDGKLKELVYKSVKGRRYLIIVDDVWSTNAWNDIKMLFPDENNGSRILLTTRIKDVADYVSSNKTNHLMRFLNEEESWNLFCQKAFGGPNCPPGLVDVGRNIAKNCQGLPLLIVVIAGLLAKDNKPLDYWEYVAANLSSIIAEKDDHCTEILTLSYNNLPPHLKPCFLYMGAFPENYEIPVSRLIKLWVAEGFVNPGFGQIENVNVDWIAKNYVNVDWIAKNYLTDLIGRNLILVGQIGSIDGRIKTCRMHDLLKELCVRMAHEENFLLVKSRYLRFLPEEASFKRRLSIHDDASYSGREDDITMQSMYHVRSFIYNGWDDTRLHSYYYFGFQLLRVLDMVGVELSGFPEEILLLFNLRYIAIACHAVIPASITGLWYLQTLIVEDPTGIASELPIEIWDMQYLRHLKFSRVFVPAPPTARSLFLLRDLDTLSMLDNLDYDISQQMPNIKKFGIHYNSKSSHFLNSIFQLKKLETLKILFDEPANSIFIDILRQNSPFIDIFGPSSLKKITLERGRIDWKYMRIFGSLPNLEVLKLREYAFQGREWIPNEGEFLTLKFLLIWETDLVHLRANSTHFPCLEHLILRNCSKLVEIPSDIGDIPTLQIIEIDCSSPSAADSAKKILDDQQSLGNDGLKVFIHPTKTKVYPLKFGVN</sequence>
<evidence type="ECO:0000256" key="2">
    <source>
        <dbReference type="ARBA" id="ARBA00004496"/>
    </source>
</evidence>
<dbReference type="PANTHER" id="PTHR23155:SF1152">
    <property type="entry name" value="AAA+ ATPASE DOMAIN-CONTAINING PROTEIN"/>
    <property type="match status" value="1"/>
</dbReference>
<dbReference type="GO" id="GO:0009626">
    <property type="term" value="P:plant-type hypersensitive response"/>
    <property type="evidence" value="ECO:0007669"/>
    <property type="project" value="UniProtKB-KW"/>
</dbReference>
<evidence type="ECO:0000256" key="10">
    <source>
        <dbReference type="ARBA" id="ARBA00022840"/>
    </source>
</evidence>
<keyword evidence="8" id="KW-0547">Nucleotide-binding</keyword>
<keyword evidence="9" id="KW-0611">Plant defense</keyword>
<dbReference type="InterPro" id="IPR036388">
    <property type="entry name" value="WH-like_DNA-bd_sf"/>
</dbReference>
<dbReference type="Gramene" id="OE9A037032T1">
    <property type="protein sequence ID" value="OE9A037032C1"/>
    <property type="gene ID" value="OE9A037032"/>
</dbReference>
<evidence type="ECO:0000259" key="12">
    <source>
        <dbReference type="Pfam" id="PF23559"/>
    </source>
</evidence>
<dbReference type="GO" id="GO:0005524">
    <property type="term" value="F:ATP binding"/>
    <property type="evidence" value="ECO:0007669"/>
    <property type="project" value="UniProtKB-KW"/>
</dbReference>
<keyword evidence="5" id="KW-0433">Leucine-rich repeat</keyword>
<evidence type="ECO:0000256" key="8">
    <source>
        <dbReference type="ARBA" id="ARBA00022741"/>
    </source>
</evidence>
<evidence type="ECO:0000259" key="11">
    <source>
        <dbReference type="Pfam" id="PF00931"/>
    </source>
</evidence>
<dbReference type="InterPro" id="IPR044974">
    <property type="entry name" value="Disease_R_plants"/>
</dbReference>
<dbReference type="GO" id="GO:0005737">
    <property type="term" value="C:cytoplasm"/>
    <property type="evidence" value="ECO:0007669"/>
    <property type="project" value="UniProtKB-SubCell"/>
</dbReference>
<evidence type="ECO:0000256" key="4">
    <source>
        <dbReference type="ARBA" id="ARBA00022490"/>
    </source>
</evidence>
<keyword evidence="7" id="KW-0677">Repeat</keyword>
<dbReference type="InterPro" id="IPR002182">
    <property type="entry name" value="NB-ARC"/>
</dbReference>
<protein>
    <submittedName>
        <fullName evidence="14">Late blight resistance homolog R1A-10</fullName>
    </submittedName>
</protein>
<evidence type="ECO:0000256" key="6">
    <source>
        <dbReference type="ARBA" id="ARBA00022667"/>
    </source>
</evidence>
<evidence type="ECO:0000256" key="3">
    <source>
        <dbReference type="ARBA" id="ARBA00008894"/>
    </source>
</evidence>
<dbReference type="Pfam" id="PF23559">
    <property type="entry name" value="WHD_DRP"/>
    <property type="match status" value="1"/>
</dbReference>
<proteinExistence type="inferred from homology"/>
<dbReference type="InterPro" id="IPR032675">
    <property type="entry name" value="LRR_dom_sf"/>
</dbReference>
<comment type="caution">
    <text evidence="14">The sequence shown here is derived from an EMBL/GenBank/DDBJ whole genome shotgun (WGS) entry which is preliminary data.</text>
</comment>
<accession>A0A8S0VIM2</accession>
<comment type="subcellular location">
    <subcellularLocation>
        <location evidence="2">Cytoplasm</location>
    </subcellularLocation>
</comment>
<evidence type="ECO:0000259" key="13">
    <source>
        <dbReference type="Pfam" id="PF23598"/>
    </source>
</evidence>
<comment type="function">
    <text evidence="1">Confers resistance to late blight (Phytophthora infestans) races carrying the avirulence gene Avr1. Resistance proteins guard the plant against pathogens that contain an appropriate avirulence protein via an indirect interaction with this avirulence protein. That triggers a defense system including the hypersensitive response, which restricts the pathogen growth.</text>
</comment>
<dbReference type="Gene3D" id="1.10.10.10">
    <property type="entry name" value="Winged helix-like DNA-binding domain superfamily/Winged helix DNA-binding domain"/>
    <property type="match status" value="1"/>
</dbReference>
<keyword evidence="15" id="KW-1185">Reference proteome</keyword>
<dbReference type="FunFam" id="1.10.10.10:FF:000322">
    <property type="entry name" value="Probable disease resistance protein At1g63360"/>
    <property type="match status" value="1"/>
</dbReference>